<organism evidence="2 3">
    <name type="scientific">Porphyra umbilicalis</name>
    <name type="common">Purple laver</name>
    <name type="synonym">Red alga</name>
    <dbReference type="NCBI Taxonomy" id="2786"/>
    <lineage>
        <taxon>Eukaryota</taxon>
        <taxon>Rhodophyta</taxon>
        <taxon>Bangiophyceae</taxon>
        <taxon>Bangiales</taxon>
        <taxon>Bangiaceae</taxon>
        <taxon>Porphyra</taxon>
    </lineage>
</organism>
<evidence type="ECO:0000313" key="3">
    <source>
        <dbReference type="Proteomes" id="UP000218209"/>
    </source>
</evidence>
<feature type="region of interest" description="Disordered" evidence="1">
    <location>
        <begin position="106"/>
        <end position="125"/>
    </location>
</feature>
<protein>
    <submittedName>
        <fullName evidence="2">Uncharacterized protein</fullName>
    </submittedName>
</protein>
<accession>A0A1X6P184</accession>
<feature type="compositionally biased region" description="Low complexity" evidence="1">
    <location>
        <begin position="107"/>
        <end position="120"/>
    </location>
</feature>
<feature type="compositionally biased region" description="Low complexity" evidence="1">
    <location>
        <begin position="444"/>
        <end position="467"/>
    </location>
</feature>
<gene>
    <name evidence="2" type="ORF">BU14_0279s0010</name>
</gene>
<feature type="region of interest" description="Disordered" evidence="1">
    <location>
        <begin position="399"/>
        <end position="467"/>
    </location>
</feature>
<name>A0A1X6P184_PORUM</name>
<dbReference type="EMBL" id="KV918939">
    <property type="protein sequence ID" value="OSX74624.1"/>
    <property type="molecule type" value="Genomic_DNA"/>
</dbReference>
<evidence type="ECO:0000256" key="1">
    <source>
        <dbReference type="SAM" id="MobiDB-lite"/>
    </source>
</evidence>
<feature type="region of interest" description="Disordered" evidence="1">
    <location>
        <begin position="563"/>
        <end position="582"/>
    </location>
</feature>
<dbReference type="AlphaFoldDB" id="A0A1X6P184"/>
<feature type="compositionally biased region" description="Pro residues" evidence="1">
    <location>
        <begin position="428"/>
        <end position="443"/>
    </location>
</feature>
<reference evidence="2 3" key="1">
    <citation type="submission" date="2017-03" db="EMBL/GenBank/DDBJ databases">
        <title>WGS assembly of Porphyra umbilicalis.</title>
        <authorList>
            <person name="Brawley S.H."/>
            <person name="Blouin N.A."/>
            <person name="Ficko-Blean E."/>
            <person name="Wheeler G.L."/>
            <person name="Lohr M."/>
            <person name="Goodson H.V."/>
            <person name="Jenkins J.W."/>
            <person name="Blaby-Haas C.E."/>
            <person name="Helliwell K.E."/>
            <person name="Chan C."/>
            <person name="Marriage T."/>
            <person name="Bhattacharya D."/>
            <person name="Klein A.S."/>
            <person name="Badis Y."/>
            <person name="Brodie J."/>
            <person name="Cao Y."/>
            <person name="Collen J."/>
            <person name="Dittami S.M."/>
            <person name="Gachon C.M."/>
            <person name="Green B.R."/>
            <person name="Karpowicz S."/>
            <person name="Kim J.W."/>
            <person name="Kudahl U."/>
            <person name="Lin S."/>
            <person name="Michel G."/>
            <person name="Mittag M."/>
            <person name="Olson B.J."/>
            <person name="Pangilinan J."/>
            <person name="Peng Y."/>
            <person name="Qiu H."/>
            <person name="Shu S."/>
            <person name="Singer J.T."/>
            <person name="Smith A.G."/>
            <person name="Sprecher B.N."/>
            <person name="Wagner V."/>
            <person name="Wang W."/>
            <person name="Wang Z.-Y."/>
            <person name="Yan J."/>
            <person name="Yarish C."/>
            <person name="Zoeuner-Riek S."/>
            <person name="Zhuang Y."/>
            <person name="Zou Y."/>
            <person name="Lindquist E.A."/>
            <person name="Grimwood J."/>
            <person name="Barry K."/>
            <person name="Rokhsar D.S."/>
            <person name="Schmutz J."/>
            <person name="Stiller J.W."/>
            <person name="Grossman A.R."/>
            <person name="Prochnik S.E."/>
        </authorList>
    </citation>
    <scope>NUCLEOTIDE SEQUENCE [LARGE SCALE GENOMIC DNA]</scope>
    <source>
        <strain evidence="2">4086291</strain>
    </source>
</reference>
<proteinExistence type="predicted"/>
<sequence>MDTPVADEAFVALLAGMRPRRMGVADVQALPEMAILRRSPLAARWMAPMSPFLSAEAAAAATHAAVGVADVDGAGGGMFPGLTPDALAAATPLDSVLRRLQLDTDATGSATSNGGTSSSSGCGGSGGGYPCADTPVLLVSSMSVPIHTDGTVIVGYTISDVHVDAVTPAFLRSDPYPRICRFAMDTHTLQGLEMCSRHDGRVVLFNSLRQAGLPLEHLQWIMSAFTRPPAGVSAASGPPFTTLHARKSTLCHRTEAVNAAASRLLRGGNGPERVLDDFRALHDCLGSFGGAAVADDGADGDGGGEGGAPTTAASYAPGALVTVPPAAAGGSGGARPRLPAAAAAAAAPVRMVSSVFSCTRSGVVGAERLRMLALSLQAVNPLRLRLRTGPAALEGALGAAPSAPASASGGGVAASTTPPWLPRQRPIAPAPRLSPPAPRPSPPAAAAAASASTSGDSAAGAAGAAGATGAAGAGAPAAACLGPARRRPRRKVTLADVTDAAAAARILRNRSAAARSNAKRKAARLGALAAAAVVAVPPLPPPLPPPPTVGAVSVPLAVAAPASAAAPLDGGGDGRAPNPLPP</sequence>
<dbReference type="Proteomes" id="UP000218209">
    <property type="component" value="Unassembled WGS sequence"/>
</dbReference>
<keyword evidence="3" id="KW-1185">Reference proteome</keyword>
<evidence type="ECO:0000313" key="2">
    <source>
        <dbReference type="EMBL" id="OSX74624.1"/>
    </source>
</evidence>